<evidence type="ECO:0000259" key="1">
    <source>
        <dbReference type="Pfam" id="PF06983"/>
    </source>
</evidence>
<dbReference type="InterPro" id="IPR029068">
    <property type="entry name" value="Glyas_Bleomycin-R_OHBP_Dase"/>
</dbReference>
<accession>A0A931AS83</accession>
<dbReference type="PANTHER" id="PTHR33990:SF4">
    <property type="entry name" value="PHNB-LIKE DOMAIN-CONTAINING PROTEIN"/>
    <property type="match status" value="1"/>
</dbReference>
<sequence length="301" mass="34851">MQKIIPHLWFDDKAEEAADYYISIFNNSKKLAVDYYDKQSAEVSGKVAGSILGVEYEIEGFCFYNINGGSFFQINPSISFFVNCQTETEVDRLWNKLSRQGKVLMPLDKYPFNDKYGWIEDKYGVSWQIMICSECEQRIVPSLIFVNENSGRAEEAIKFYTDVFKDSEIKEVSRYGEGMEPNREQDINYAAFTLYDQEFSAMDSAMDHQFNFTEGISLLVNLSSQEEIDYYWDKLSADPEAEQCGWLKDKFGVSWQIVPEVLNGYLRDPDPEKASRVMNAFMEMKKLNLAEIETAYKGELK</sequence>
<protein>
    <submittedName>
        <fullName evidence="2">VOC family protein</fullName>
    </submittedName>
</protein>
<dbReference type="RefSeq" id="WP_270452087.1">
    <property type="nucleotide sequence ID" value="NZ_JADPIE010000001.1"/>
</dbReference>
<evidence type="ECO:0000313" key="3">
    <source>
        <dbReference type="Proteomes" id="UP000621436"/>
    </source>
</evidence>
<dbReference type="InterPro" id="IPR028973">
    <property type="entry name" value="PhnB-like"/>
</dbReference>
<dbReference type="CDD" id="cd06588">
    <property type="entry name" value="PhnB_like"/>
    <property type="match status" value="2"/>
</dbReference>
<dbReference type="Pfam" id="PF06983">
    <property type="entry name" value="3-dmu-9_3-mt"/>
    <property type="match status" value="2"/>
</dbReference>
<feature type="domain" description="PhnB-like" evidence="1">
    <location>
        <begin position="137"/>
        <end position="258"/>
    </location>
</feature>
<name>A0A931AS83_9FIRM</name>
<dbReference type="AlphaFoldDB" id="A0A931AS83"/>
<comment type="caution">
    <text evidence="2">The sequence shown here is derived from an EMBL/GenBank/DDBJ whole genome shotgun (WGS) entry which is preliminary data.</text>
</comment>
<evidence type="ECO:0000313" key="2">
    <source>
        <dbReference type="EMBL" id="MBF8435470.1"/>
    </source>
</evidence>
<dbReference type="Gene3D" id="3.10.180.10">
    <property type="entry name" value="2,3-Dihydroxybiphenyl 1,2-Dioxygenase, domain 1"/>
    <property type="match status" value="1"/>
</dbReference>
<dbReference type="Gene3D" id="3.30.720.110">
    <property type="match status" value="1"/>
</dbReference>
<dbReference type="EMBL" id="JADPIE010000001">
    <property type="protein sequence ID" value="MBF8435470.1"/>
    <property type="molecule type" value="Genomic_DNA"/>
</dbReference>
<dbReference type="Proteomes" id="UP000621436">
    <property type="component" value="Unassembled WGS sequence"/>
</dbReference>
<reference evidence="2" key="1">
    <citation type="submission" date="2020-11" db="EMBL/GenBank/DDBJ databases">
        <title>Halonatronomonas betainensis gen. nov., sp. nov. a novel haloalkaliphilic representative of the family Halanaerobiacae capable of betaine degradation.</title>
        <authorList>
            <person name="Boltyanskaya Y."/>
            <person name="Kevbrin V."/>
            <person name="Detkova E."/>
            <person name="Grouzdev D.S."/>
            <person name="Koziaeva V."/>
            <person name="Zhilina T."/>
        </authorList>
    </citation>
    <scope>NUCLEOTIDE SEQUENCE</scope>
    <source>
        <strain evidence="2">Z-7014</strain>
    </source>
</reference>
<dbReference type="Gene3D" id="3.30.720.100">
    <property type="match status" value="1"/>
</dbReference>
<dbReference type="PANTHER" id="PTHR33990">
    <property type="entry name" value="PROTEIN YJDN-RELATED"/>
    <property type="match status" value="1"/>
</dbReference>
<feature type="domain" description="PhnB-like" evidence="1">
    <location>
        <begin position="2"/>
        <end position="130"/>
    </location>
</feature>
<dbReference type="SUPFAM" id="SSF54593">
    <property type="entry name" value="Glyoxalase/Bleomycin resistance protein/Dihydroxybiphenyl dioxygenase"/>
    <property type="match status" value="2"/>
</dbReference>
<organism evidence="2 3">
    <name type="scientific">Halonatronomonas betaini</name>
    <dbReference type="NCBI Taxonomy" id="2778430"/>
    <lineage>
        <taxon>Bacteria</taxon>
        <taxon>Bacillati</taxon>
        <taxon>Bacillota</taxon>
        <taxon>Clostridia</taxon>
        <taxon>Halanaerobiales</taxon>
        <taxon>Halarsenatibacteraceae</taxon>
        <taxon>Halonatronomonas</taxon>
    </lineage>
</organism>
<keyword evidence="3" id="KW-1185">Reference proteome</keyword>
<gene>
    <name evidence="2" type="ORF">I0Q91_00130</name>
</gene>
<proteinExistence type="predicted"/>